<comment type="caution">
    <text evidence="2">The sequence shown here is derived from an EMBL/GenBank/DDBJ whole genome shotgun (WGS) entry which is preliminary data.</text>
</comment>
<sequence>MKVICPVCNRLFEAECSPYKEMYNGIVYYFDTEICQLAFRQNPERFVYNCKNSGSQAQ</sequence>
<dbReference type="AlphaFoldDB" id="A0A6A9QHY3"/>
<accession>A0A6A9QHY3</accession>
<reference evidence="2 3" key="1">
    <citation type="submission" date="2019-10" db="EMBL/GenBank/DDBJ databases">
        <title>Genome Sequences from Six Type Strain Members of the Archaeal Family Sulfolobaceae: Acidianus ambivalens, Acidianus infernus, Metallosphaera prunae, Stygiolobus azoricus, Sulfolobus metallicus, and Sulfurisphaera ohwakuensis.</title>
        <authorList>
            <person name="Counts J.A."/>
            <person name="Kelly R.M."/>
        </authorList>
    </citation>
    <scope>NUCLEOTIDE SEQUENCE [LARGE SCALE GENOMIC DNA]</scope>
    <source>
        <strain evidence="2 3">DSM 3191</strain>
    </source>
</reference>
<evidence type="ECO:0000259" key="1">
    <source>
        <dbReference type="Pfam" id="PF04945"/>
    </source>
</evidence>
<keyword evidence="3" id="KW-1185">Reference proteome</keyword>
<name>A0A6A9QHY3_ACIIN</name>
<feature type="domain" description="YHS" evidence="1">
    <location>
        <begin position="6"/>
        <end position="47"/>
    </location>
</feature>
<dbReference type="InterPro" id="IPR009078">
    <property type="entry name" value="Ferritin-like_SF"/>
</dbReference>
<dbReference type="RefSeq" id="WP_013776499.1">
    <property type="nucleotide sequence ID" value="NZ_WFIY01000004.1"/>
</dbReference>
<organism evidence="2 3">
    <name type="scientific">Acidianus infernus</name>
    <dbReference type="NCBI Taxonomy" id="12915"/>
    <lineage>
        <taxon>Archaea</taxon>
        <taxon>Thermoproteota</taxon>
        <taxon>Thermoprotei</taxon>
        <taxon>Sulfolobales</taxon>
        <taxon>Sulfolobaceae</taxon>
        <taxon>Acidianus</taxon>
    </lineage>
</organism>
<gene>
    <name evidence="2" type="ORF">D1867_11490</name>
</gene>
<dbReference type="GeneID" id="32173771"/>
<dbReference type="EMBL" id="WFIY01000004">
    <property type="protein sequence ID" value="MUM65844.1"/>
    <property type="molecule type" value="Genomic_DNA"/>
</dbReference>
<proteinExistence type="predicted"/>
<dbReference type="SUPFAM" id="SSF47240">
    <property type="entry name" value="Ferritin-like"/>
    <property type="match status" value="1"/>
</dbReference>
<dbReference type="Pfam" id="PF04945">
    <property type="entry name" value="YHS"/>
    <property type="match status" value="1"/>
</dbReference>
<dbReference type="InterPro" id="IPR007029">
    <property type="entry name" value="YHS_dom"/>
</dbReference>
<evidence type="ECO:0000313" key="2">
    <source>
        <dbReference type="EMBL" id="MUM65844.1"/>
    </source>
</evidence>
<dbReference type="OrthoDB" id="35110at2157"/>
<protein>
    <submittedName>
        <fullName evidence="2">YHS domain-containing protein</fullName>
    </submittedName>
</protein>
<dbReference type="Proteomes" id="UP000440125">
    <property type="component" value="Unassembled WGS sequence"/>
</dbReference>
<evidence type="ECO:0000313" key="3">
    <source>
        <dbReference type="Proteomes" id="UP000440125"/>
    </source>
</evidence>